<sequence length="493" mass="55259">MQASNSVLVCESDQERAKQLETVLGFIGQQFNVCNTDELSALANNADKVVLISKQLADVKSVIAKHPHCPFLTVGEGSHLEALPNLIGHLDLPFSYEQLTQLLHHCDAYLTHLPGKASPAKSERLRQNLIGKGIAIQEVRHLIEQVATKEANVLILGESGTGKEVVAKAIHDHSVRSQGPFVPINCGAIPPDLLESELFGHEKGAFTGAFAMRKGRFELAEGGTLFLDEIGDMPMPMQVKLLRVLQERQFERVGGSKAITANVRVVAATHRQLERMIEQEKFREDLYYRLNVFPIEMPSLRERQDDIPLLLQELVNRHEDEHSAVVRFTQRAVESLMQHQWPGNVRELSNLVERLLILHPDQIVDVNDLPPKYRHIDAETFEPNYSPELAERDALLAIFSDEDASVFSDPSPEALFPDGEQDQELDEEGWGAVQQLPDEGVNLKELLADLEIDLIRQALEQQDGVVARAAEQLGMRRTTLVEKMRKYGLNKDS</sequence>
<dbReference type="InterPro" id="IPR003593">
    <property type="entry name" value="AAA+_ATPase"/>
</dbReference>
<dbReference type="Pfam" id="PF02954">
    <property type="entry name" value="HTH_8"/>
    <property type="match status" value="1"/>
</dbReference>
<reference evidence="7 8" key="2">
    <citation type="submission" date="2023-12" db="EMBL/GenBank/DDBJ databases">
        <authorList>
            <consortium name="Cladostephus spongiosus"/>
            <person name="Lorente B."/>
            <person name="Cabral C."/>
            <person name="Frias J."/>
            <person name="Faria J."/>
            <person name="Toubarro D."/>
        </authorList>
    </citation>
    <scope>NUCLEOTIDE SEQUENCE [LARGE SCALE GENOMIC DNA]</scope>
    <source>
        <strain evidence="7 8">ZMCS4</strain>
    </source>
</reference>
<dbReference type="InterPro" id="IPR002197">
    <property type="entry name" value="HTH_Fis"/>
</dbReference>
<proteinExistence type="predicted"/>
<dbReference type="PANTHER" id="PTHR32071">
    <property type="entry name" value="TRANSCRIPTIONAL REGULATORY PROTEIN"/>
    <property type="match status" value="1"/>
</dbReference>
<evidence type="ECO:0000256" key="4">
    <source>
        <dbReference type="ARBA" id="ARBA00023125"/>
    </source>
</evidence>
<dbReference type="InterPro" id="IPR027417">
    <property type="entry name" value="P-loop_NTPase"/>
</dbReference>
<comment type="caution">
    <text evidence="7">The sequence shown here is derived from an EMBL/GenBank/DDBJ whole genome shotgun (WGS) entry which is preliminary data.</text>
</comment>
<dbReference type="RefSeq" id="WP_329774301.1">
    <property type="nucleotide sequence ID" value="NZ_JAYDYW010000004.1"/>
</dbReference>
<dbReference type="Pfam" id="PF06490">
    <property type="entry name" value="FleQ"/>
    <property type="match status" value="1"/>
</dbReference>
<dbReference type="Gene3D" id="3.40.50.300">
    <property type="entry name" value="P-loop containing nucleotide triphosphate hydrolases"/>
    <property type="match status" value="1"/>
</dbReference>
<dbReference type="CDD" id="cd00009">
    <property type="entry name" value="AAA"/>
    <property type="match status" value="1"/>
</dbReference>
<evidence type="ECO:0000256" key="3">
    <source>
        <dbReference type="ARBA" id="ARBA00023015"/>
    </source>
</evidence>
<feature type="domain" description="Sigma-54 factor interaction" evidence="6">
    <location>
        <begin position="129"/>
        <end position="357"/>
    </location>
</feature>
<dbReference type="InterPro" id="IPR025662">
    <property type="entry name" value="Sigma_54_int_dom_ATP-bd_1"/>
</dbReference>
<dbReference type="SUPFAM" id="SSF52540">
    <property type="entry name" value="P-loop containing nucleoside triphosphate hydrolases"/>
    <property type="match status" value="1"/>
</dbReference>
<evidence type="ECO:0000256" key="5">
    <source>
        <dbReference type="ARBA" id="ARBA00023163"/>
    </source>
</evidence>
<evidence type="ECO:0000256" key="1">
    <source>
        <dbReference type="ARBA" id="ARBA00022741"/>
    </source>
</evidence>
<dbReference type="Pfam" id="PF25601">
    <property type="entry name" value="AAA_lid_14"/>
    <property type="match status" value="1"/>
</dbReference>
<dbReference type="Gene3D" id="1.10.8.60">
    <property type="match status" value="1"/>
</dbReference>
<evidence type="ECO:0000313" key="8">
    <source>
        <dbReference type="Proteomes" id="UP001310248"/>
    </source>
</evidence>
<organism evidence="7 8">
    <name type="scientific">Agarivorans aestuarii</name>
    <dbReference type="NCBI Taxonomy" id="1563703"/>
    <lineage>
        <taxon>Bacteria</taxon>
        <taxon>Pseudomonadati</taxon>
        <taxon>Pseudomonadota</taxon>
        <taxon>Gammaproteobacteria</taxon>
        <taxon>Alteromonadales</taxon>
        <taxon>Alteromonadaceae</taxon>
        <taxon>Agarivorans</taxon>
    </lineage>
</organism>
<dbReference type="SMART" id="SM00382">
    <property type="entry name" value="AAA"/>
    <property type="match status" value="1"/>
</dbReference>
<accession>A0ABU7G0L2</accession>
<dbReference type="InterPro" id="IPR025943">
    <property type="entry name" value="Sigma_54_int_dom_ATP-bd_2"/>
</dbReference>
<dbReference type="PROSITE" id="PS00675">
    <property type="entry name" value="SIGMA54_INTERACT_1"/>
    <property type="match status" value="1"/>
</dbReference>
<dbReference type="Gene3D" id="1.10.10.60">
    <property type="entry name" value="Homeodomain-like"/>
    <property type="match status" value="1"/>
</dbReference>
<dbReference type="PROSITE" id="PS50045">
    <property type="entry name" value="SIGMA54_INTERACT_4"/>
    <property type="match status" value="1"/>
</dbReference>
<evidence type="ECO:0000256" key="2">
    <source>
        <dbReference type="ARBA" id="ARBA00022840"/>
    </source>
</evidence>
<dbReference type="PRINTS" id="PR01590">
    <property type="entry name" value="HTHFIS"/>
</dbReference>
<gene>
    <name evidence="7" type="ORF">SNR37_002310</name>
</gene>
<dbReference type="Pfam" id="PF00158">
    <property type="entry name" value="Sigma54_activat"/>
    <property type="match status" value="1"/>
</dbReference>
<dbReference type="InterPro" id="IPR058031">
    <property type="entry name" value="AAA_lid_NorR"/>
</dbReference>
<keyword evidence="4" id="KW-0238">DNA-binding</keyword>
<dbReference type="InterPro" id="IPR009057">
    <property type="entry name" value="Homeodomain-like_sf"/>
</dbReference>
<evidence type="ECO:0000259" key="6">
    <source>
        <dbReference type="PROSITE" id="PS50045"/>
    </source>
</evidence>
<name>A0ABU7G0L2_9ALTE</name>
<dbReference type="Proteomes" id="UP001310248">
    <property type="component" value="Unassembled WGS sequence"/>
</dbReference>
<dbReference type="InterPro" id="IPR002078">
    <property type="entry name" value="Sigma_54_int"/>
</dbReference>
<dbReference type="Gene3D" id="3.40.50.2300">
    <property type="match status" value="1"/>
</dbReference>
<keyword evidence="8" id="KW-1185">Reference proteome</keyword>
<evidence type="ECO:0000313" key="7">
    <source>
        <dbReference type="EMBL" id="MEE1672899.1"/>
    </source>
</evidence>
<dbReference type="InterPro" id="IPR010518">
    <property type="entry name" value="FleQ"/>
</dbReference>
<dbReference type="EMBL" id="JAYDYW010000004">
    <property type="protein sequence ID" value="MEE1672899.1"/>
    <property type="molecule type" value="Genomic_DNA"/>
</dbReference>
<reference evidence="8" key="1">
    <citation type="submission" date="2023-07" db="EMBL/GenBank/DDBJ databases">
        <title>Draft genome sequence of Agarivorans aestuarii strain ZMCS4, a CAZymes producing bacteria isolated from the marine brown algae Clodostephus spongiosus.</title>
        <authorList>
            <person name="Lorente B."/>
            <person name="Cabral C."/>
            <person name="Frias J."/>
            <person name="Faria J."/>
            <person name="Toubarro D."/>
        </authorList>
    </citation>
    <scope>NUCLEOTIDE SEQUENCE [LARGE SCALE GENOMIC DNA]</scope>
    <source>
        <strain evidence="8">ZMCS4</strain>
    </source>
</reference>
<dbReference type="InterPro" id="IPR025944">
    <property type="entry name" value="Sigma_54_int_dom_CS"/>
</dbReference>
<dbReference type="SUPFAM" id="SSF46689">
    <property type="entry name" value="Homeodomain-like"/>
    <property type="match status" value="1"/>
</dbReference>
<keyword evidence="2" id="KW-0067">ATP-binding</keyword>
<protein>
    <submittedName>
        <fullName evidence="7">Sigma-54 dependent transcriptional regulator</fullName>
    </submittedName>
</protein>
<keyword evidence="3" id="KW-0805">Transcription regulation</keyword>
<keyword evidence="1" id="KW-0547">Nucleotide-binding</keyword>
<dbReference type="PROSITE" id="PS00676">
    <property type="entry name" value="SIGMA54_INTERACT_2"/>
    <property type="match status" value="1"/>
</dbReference>
<dbReference type="PANTHER" id="PTHR32071:SF117">
    <property type="entry name" value="PTS-DEPENDENT DIHYDROXYACETONE KINASE OPERON REGULATORY PROTEIN-RELATED"/>
    <property type="match status" value="1"/>
</dbReference>
<keyword evidence="5" id="KW-0804">Transcription</keyword>
<dbReference type="PROSITE" id="PS00688">
    <property type="entry name" value="SIGMA54_INTERACT_3"/>
    <property type="match status" value="1"/>
</dbReference>